<gene>
    <name evidence="1" type="ORF">L336_0797</name>
</gene>
<dbReference type="AlphaFoldDB" id="R4PNF5"/>
<dbReference type="STRING" id="1332188.L336_0797"/>
<dbReference type="Proteomes" id="UP000013893">
    <property type="component" value="Chromosome"/>
</dbReference>
<dbReference type="EMBL" id="CP005957">
    <property type="protein sequence ID" value="AGL62499.1"/>
    <property type="molecule type" value="Genomic_DNA"/>
</dbReference>
<sequence>MGKLLQFPVSPEMRQRLAPQTLAEFAGNDNVERTLQVMLGGKAFWLSTKSAYGFAEPGDVAAEWVTSVLPGKFIPVRFAGMRVLSEATRQNWYTGEAESVTVPREAVAVFATNQTEPPPYEIDARMIETGAISRYPELGIDTSWDGIRLYDIDDPPQIPPEVTHSIQGRAKLRLIRGGLGSEEEQ</sequence>
<evidence type="ECO:0000313" key="2">
    <source>
        <dbReference type="Proteomes" id="UP000013893"/>
    </source>
</evidence>
<dbReference type="KEGG" id="saal:L336_0797"/>
<protein>
    <submittedName>
        <fullName evidence="1">Uncharacterized protein</fullName>
    </submittedName>
</protein>
<organism evidence="1 2">
    <name type="scientific">Candidatus Saccharimonas aalborgensis</name>
    <dbReference type="NCBI Taxonomy" id="1332188"/>
    <lineage>
        <taxon>Bacteria</taxon>
        <taxon>Candidatus Saccharimonadota</taxon>
        <taxon>Candidatus Saccharimonadia</taxon>
        <taxon>Candidatus Saccharimonadales</taxon>
        <taxon>Candidatus Saccharimonadaceae</taxon>
        <taxon>Candidatus Saccharimonas</taxon>
    </lineage>
</organism>
<evidence type="ECO:0000313" key="1">
    <source>
        <dbReference type="EMBL" id="AGL62499.1"/>
    </source>
</evidence>
<name>R4PNF5_9BACT</name>
<dbReference type="HOGENOM" id="CLU_1458787_0_0_0"/>
<accession>R4PNF5</accession>
<keyword evidence="2" id="KW-1185">Reference proteome</keyword>
<proteinExistence type="predicted"/>
<dbReference type="RefSeq" id="WP_015641949.1">
    <property type="nucleotide sequence ID" value="NC_021219.1"/>
</dbReference>
<reference evidence="1 2" key="1">
    <citation type="journal article" date="2013" name="Nat. Biotechnol.">
        <title>Genome sequences of rare, uncultured bacteria obtained by differential coverage binning of multiple metagenomes.</title>
        <authorList>
            <person name="Albertsen M."/>
            <person name="Hugenholtz P."/>
            <person name="Skarshewski A."/>
            <person name="Nielsen K.L."/>
            <person name="Tyson G.W."/>
            <person name="Nielsen P.H."/>
        </authorList>
    </citation>
    <scope>NUCLEOTIDE SEQUENCE [LARGE SCALE GENOMIC DNA]</scope>
    <source>
        <strain evidence="1">TM71</strain>
    </source>
</reference>